<feature type="compositionally biased region" description="Basic residues" evidence="1">
    <location>
        <begin position="68"/>
        <end position="77"/>
    </location>
</feature>
<keyword evidence="4" id="KW-1185">Reference proteome</keyword>
<evidence type="ECO:0000313" key="4">
    <source>
        <dbReference type="Proteomes" id="UP000008311"/>
    </source>
</evidence>
<feature type="domain" description="GGDEF" evidence="2">
    <location>
        <begin position="1"/>
        <end position="43"/>
    </location>
</feature>
<proteinExistence type="predicted"/>
<sequence length="166" mass="18075">MSIGVATFDKDTLADAAAMLAAADSCLYAAKKAGRDCVICLDPGGHAGRPVRPVRAGGLHRQGAVRRADRHAHRRRQHDAQRAGPVRGSGVDQGRAVLLRLHIRAGLPVAHHEAGRGRQGQRGDRGQRQQRPGHRRPRQHHRRHPQMEVGVAVHAGRQAQRPGQQV</sequence>
<dbReference type="SUPFAM" id="SSF55073">
    <property type="entry name" value="Nucleotide cyclase"/>
    <property type="match status" value="1"/>
</dbReference>
<dbReference type="Proteomes" id="UP000008311">
    <property type="component" value="Unassembled WGS sequence"/>
</dbReference>
<dbReference type="EMBL" id="EQ990259">
    <property type="protein sequence ID" value="EEF22816.1"/>
    <property type="molecule type" value="Genomic_DNA"/>
</dbReference>
<dbReference type="InterPro" id="IPR029787">
    <property type="entry name" value="Nucleotide_cyclase"/>
</dbReference>
<reference evidence="4" key="1">
    <citation type="journal article" date="2010" name="Nat. Biotechnol.">
        <title>Draft genome sequence of the oilseed species Ricinus communis.</title>
        <authorList>
            <person name="Chan A.P."/>
            <person name="Crabtree J."/>
            <person name="Zhao Q."/>
            <person name="Lorenzi H."/>
            <person name="Orvis J."/>
            <person name="Puiu D."/>
            <person name="Melake-Berhan A."/>
            <person name="Jones K.M."/>
            <person name="Redman J."/>
            <person name="Chen G."/>
            <person name="Cahoon E.B."/>
            <person name="Gedil M."/>
            <person name="Stanke M."/>
            <person name="Haas B.J."/>
            <person name="Wortman J.R."/>
            <person name="Fraser-Liggett C.M."/>
            <person name="Ravel J."/>
            <person name="Rabinowicz P.D."/>
        </authorList>
    </citation>
    <scope>NUCLEOTIDE SEQUENCE [LARGE SCALE GENOMIC DNA]</scope>
    <source>
        <strain evidence="4">cv. Hale</strain>
    </source>
</reference>
<name>B9TMU7_RICCO</name>
<gene>
    <name evidence="3" type="ORF">RCOM_2069040</name>
</gene>
<feature type="region of interest" description="Disordered" evidence="1">
    <location>
        <begin position="109"/>
        <end position="166"/>
    </location>
</feature>
<dbReference type="AlphaFoldDB" id="B9TMU7"/>
<organism evidence="3 4">
    <name type="scientific">Ricinus communis</name>
    <name type="common">Castor bean</name>
    <dbReference type="NCBI Taxonomy" id="3988"/>
    <lineage>
        <taxon>Eukaryota</taxon>
        <taxon>Viridiplantae</taxon>
        <taxon>Streptophyta</taxon>
        <taxon>Embryophyta</taxon>
        <taxon>Tracheophyta</taxon>
        <taxon>Spermatophyta</taxon>
        <taxon>Magnoliopsida</taxon>
        <taxon>eudicotyledons</taxon>
        <taxon>Gunneridae</taxon>
        <taxon>Pentapetalae</taxon>
        <taxon>rosids</taxon>
        <taxon>fabids</taxon>
        <taxon>Malpighiales</taxon>
        <taxon>Euphorbiaceae</taxon>
        <taxon>Acalyphoideae</taxon>
        <taxon>Acalypheae</taxon>
        <taxon>Ricinus</taxon>
    </lineage>
</organism>
<feature type="region of interest" description="Disordered" evidence="1">
    <location>
        <begin position="51"/>
        <end position="91"/>
    </location>
</feature>
<protein>
    <recommendedName>
        <fullName evidence="2">GGDEF domain-containing protein</fullName>
    </recommendedName>
</protein>
<dbReference type="InParanoid" id="B9TMU7"/>
<feature type="compositionally biased region" description="Basic residues" evidence="1">
    <location>
        <begin position="131"/>
        <end position="144"/>
    </location>
</feature>
<evidence type="ECO:0000259" key="2">
    <source>
        <dbReference type="PROSITE" id="PS50887"/>
    </source>
</evidence>
<dbReference type="PROSITE" id="PS50887">
    <property type="entry name" value="GGDEF"/>
    <property type="match status" value="1"/>
</dbReference>
<dbReference type="Gene3D" id="3.30.70.270">
    <property type="match status" value="1"/>
</dbReference>
<evidence type="ECO:0000313" key="3">
    <source>
        <dbReference type="EMBL" id="EEF22816.1"/>
    </source>
</evidence>
<feature type="compositionally biased region" description="Basic and acidic residues" evidence="1">
    <location>
        <begin position="110"/>
        <end position="127"/>
    </location>
</feature>
<dbReference type="InterPro" id="IPR043128">
    <property type="entry name" value="Rev_trsase/Diguanyl_cyclase"/>
</dbReference>
<dbReference type="InterPro" id="IPR000160">
    <property type="entry name" value="GGDEF_dom"/>
</dbReference>
<evidence type="ECO:0000256" key="1">
    <source>
        <dbReference type="SAM" id="MobiDB-lite"/>
    </source>
</evidence>
<accession>B9TMU7</accession>